<dbReference type="SUPFAM" id="SSF159283">
    <property type="entry name" value="Guanosine diphospho-D-mannose pyrophosphorylase/mannose-6-phosphate isomerase linker domain"/>
    <property type="match status" value="1"/>
</dbReference>
<feature type="domain" description="MannoseP isomerase/GMP-like beta-helix" evidence="2">
    <location>
        <begin position="305"/>
        <end position="351"/>
    </location>
</feature>
<keyword evidence="3" id="KW-0548">Nucleotidyltransferase</keyword>
<protein>
    <submittedName>
        <fullName evidence="3">Mannose-1-phosphate guanylyltransferase</fullName>
    </submittedName>
</protein>
<dbReference type="InterPro" id="IPR005835">
    <property type="entry name" value="NTP_transferase_dom"/>
</dbReference>
<dbReference type="SUPFAM" id="SSF53448">
    <property type="entry name" value="Nucleotide-diphospho-sugar transferases"/>
    <property type="match status" value="1"/>
</dbReference>
<dbReference type="Proteomes" id="UP000034181">
    <property type="component" value="Unassembled WGS sequence"/>
</dbReference>
<dbReference type="Pfam" id="PF00483">
    <property type="entry name" value="NTP_transferase"/>
    <property type="match status" value="1"/>
</dbReference>
<dbReference type="InterPro" id="IPR054566">
    <property type="entry name" value="ManC/GMP-like_b-helix"/>
</dbReference>
<keyword evidence="3" id="KW-0808">Transferase</keyword>
<feature type="domain" description="Nucleotidyl transferase" evidence="1">
    <location>
        <begin position="3"/>
        <end position="289"/>
    </location>
</feature>
<dbReference type="InterPro" id="IPR051161">
    <property type="entry name" value="Mannose-6P_isomerase_type2"/>
</dbReference>
<dbReference type="EMBL" id="LBUZ01000008">
    <property type="protein sequence ID" value="KKQ75635.1"/>
    <property type="molecule type" value="Genomic_DNA"/>
</dbReference>
<dbReference type="Pfam" id="PF22640">
    <property type="entry name" value="ManC_GMP_beta-helix"/>
    <property type="match status" value="1"/>
</dbReference>
<evidence type="ECO:0000259" key="2">
    <source>
        <dbReference type="Pfam" id="PF22640"/>
    </source>
</evidence>
<accession>A0A0G0KJF4</accession>
<organism evidence="3 4">
    <name type="scientific">Candidatus Woesebacteria bacterium GW2011_GWB1_38_5b</name>
    <dbReference type="NCBI Taxonomy" id="1618569"/>
    <lineage>
        <taxon>Bacteria</taxon>
        <taxon>Candidatus Woeseibacteriota</taxon>
    </lineage>
</organism>
<dbReference type="PANTHER" id="PTHR46390">
    <property type="entry name" value="MANNOSE-1-PHOSPHATE GUANYLYLTRANSFERASE"/>
    <property type="match status" value="1"/>
</dbReference>
<name>A0A0G0KJF4_9BACT</name>
<dbReference type="AlphaFoldDB" id="A0A0G0KJF4"/>
<evidence type="ECO:0000313" key="4">
    <source>
        <dbReference type="Proteomes" id="UP000034181"/>
    </source>
</evidence>
<dbReference type="InterPro" id="IPR029044">
    <property type="entry name" value="Nucleotide-diphossugar_trans"/>
</dbReference>
<proteinExistence type="predicted"/>
<dbReference type="GO" id="GO:0009298">
    <property type="term" value="P:GDP-mannose biosynthetic process"/>
    <property type="evidence" value="ECO:0007669"/>
    <property type="project" value="TreeGrafter"/>
</dbReference>
<reference evidence="3 4" key="1">
    <citation type="journal article" date="2015" name="Nature">
        <title>rRNA introns, odd ribosomes, and small enigmatic genomes across a large radiation of phyla.</title>
        <authorList>
            <person name="Brown C.T."/>
            <person name="Hug L.A."/>
            <person name="Thomas B.C."/>
            <person name="Sharon I."/>
            <person name="Castelle C.J."/>
            <person name="Singh A."/>
            <person name="Wilkins M.J."/>
            <person name="Williams K.H."/>
            <person name="Banfield J.F."/>
        </authorList>
    </citation>
    <scope>NUCLEOTIDE SEQUENCE [LARGE SCALE GENOMIC DNA]</scope>
</reference>
<comment type="caution">
    <text evidence="3">The sequence shown here is derived from an EMBL/GenBank/DDBJ whole genome shotgun (WGS) entry which is preliminary data.</text>
</comment>
<evidence type="ECO:0000313" key="3">
    <source>
        <dbReference type="EMBL" id="KKQ75635.1"/>
    </source>
</evidence>
<gene>
    <name evidence="3" type="ORF">US96_C0008G0021</name>
</gene>
<dbReference type="PANTHER" id="PTHR46390:SF1">
    <property type="entry name" value="MANNOSE-1-PHOSPHATE GUANYLYLTRANSFERASE"/>
    <property type="match status" value="1"/>
</dbReference>
<evidence type="ECO:0000259" key="1">
    <source>
        <dbReference type="Pfam" id="PF00483"/>
    </source>
</evidence>
<dbReference type="Gene3D" id="3.90.550.10">
    <property type="entry name" value="Spore Coat Polysaccharide Biosynthesis Protein SpsA, Chain A"/>
    <property type="match status" value="1"/>
</dbReference>
<dbReference type="GO" id="GO:0004475">
    <property type="term" value="F:mannose-1-phosphate guanylyltransferase (GTP) activity"/>
    <property type="evidence" value="ECO:0007669"/>
    <property type="project" value="TreeGrafter"/>
</dbReference>
<sequence>MKIIIFCGGYGTRMWPASRKSYPKQFYPLLGGRSFFQNTVARFKREFDVNDIMVSTEHQYVKFIHKQAPEILKKNIIAEPQRRDSFGAIALVTAVVEKMYPGEVMFFSWADHIIEKEGLFLRAVKAACDYAAETGRPVSVNQEPTYPSVHNGWLKLGKNGIKYNSLDLVEIERFIEKPNFTTAKKLFRSKGYLIHTGYGAWKSDVLLEYFKKYSQQNYPVIEKIMRDWGTGQQEATLKKYYPGFEKVSIEYGLFEKIPNHERLTIALEMGWKDAGTWELMYEAMAKKEDETIVEGGAEVELFQSERNLVFGPKNKMIALVGVSNLVVIDTQDGLLVCDLSKTKHVKDVFSSLESTKPKYVD</sequence>